<dbReference type="AlphaFoldDB" id="A0AAP2E0D9"/>
<organism evidence="2 3">
    <name type="scientific">Dawidia cretensis</name>
    <dbReference type="NCBI Taxonomy" id="2782350"/>
    <lineage>
        <taxon>Bacteria</taxon>
        <taxon>Pseudomonadati</taxon>
        <taxon>Bacteroidota</taxon>
        <taxon>Cytophagia</taxon>
        <taxon>Cytophagales</taxon>
        <taxon>Chryseotaleaceae</taxon>
        <taxon>Dawidia</taxon>
    </lineage>
</organism>
<dbReference type="Proteomes" id="UP001319080">
    <property type="component" value="Unassembled WGS sequence"/>
</dbReference>
<dbReference type="EMBL" id="JAHESE010000014">
    <property type="protein sequence ID" value="MBT1709608.1"/>
    <property type="molecule type" value="Genomic_DNA"/>
</dbReference>
<name>A0AAP2E0D9_9BACT</name>
<evidence type="ECO:0000313" key="2">
    <source>
        <dbReference type="EMBL" id="MBT1709608.1"/>
    </source>
</evidence>
<accession>A0AAP2E0D9</accession>
<proteinExistence type="predicted"/>
<keyword evidence="3" id="KW-1185">Reference proteome</keyword>
<keyword evidence="1" id="KW-0472">Membrane</keyword>
<feature type="transmembrane region" description="Helical" evidence="1">
    <location>
        <begin position="42"/>
        <end position="59"/>
    </location>
</feature>
<keyword evidence="1" id="KW-0812">Transmembrane</keyword>
<sequence>MNFVKKVLSVIIFLLLVVCATPDVFGQPGNPGGDPDKVPITGLEYLLVSGGILGGYKLFKKRPRKE</sequence>
<evidence type="ECO:0000256" key="1">
    <source>
        <dbReference type="SAM" id="Phobius"/>
    </source>
</evidence>
<reference evidence="2 3" key="1">
    <citation type="submission" date="2021-05" db="EMBL/GenBank/DDBJ databases">
        <title>A Polyphasic approach of four new species of the genus Ohtaekwangia: Ohtaekwangia histidinii sp. nov., Ohtaekwangia cretensis sp. nov., Ohtaekwangia indiensis sp. nov., Ohtaekwangia reichenbachii sp. nov. from diverse environment.</title>
        <authorList>
            <person name="Octaviana S."/>
        </authorList>
    </citation>
    <scope>NUCLEOTIDE SEQUENCE [LARGE SCALE GENOMIC DNA]</scope>
    <source>
        <strain evidence="2 3">PWU5</strain>
    </source>
</reference>
<comment type="caution">
    <text evidence="2">The sequence shown here is derived from an EMBL/GenBank/DDBJ whole genome shotgun (WGS) entry which is preliminary data.</text>
</comment>
<gene>
    <name evidence="2" type="ORF">KK062_15300</name>
</gene>
<evidence type="ECO:0000313" key="3">
    <source>
        <dbReference type="Proteomes" id="UP001319080"/>
    </source>
</evidence>
<keyword evidence="1" id="KW-1133">Transmembrane helix</keyword>
<dbReference type="RefSeq" id="WP_254085187.1">
    <property type="nucleotide sequence ID" value="NZ_JAHESE010000014.1"/>
</dbReference>
<protein>
    <submittedName>
        <fullName evidence="2">Uncharacterized protein</fullName>
    </submittedName>
</protein>